<dbReference type="GO" id="GO:0016020">
    <property type="term" value="C:membrane"/>
    <property type="evidence" value="ECO:0007669"/>
    <property type="project" value="GOC"/>
</dbReference>
<dbReference type="InterPro" id="IPR009305">
    <property type="entry name" value="Mpo1-like"/>
</dbReference>
<evidence type="ECO:0000313" key="2">
    <source>
        <dbReference type="EMBL" id="MBC3764596.1"/>
    </source>
</evidence>
<dbReference type="AlphaFoldDB" id="A0A8J6INX5"/>
<reference evidence="2" key="1">
    <citation type="journal article" date="2018" name="Int. J. Syst. Evol. Microbiol.">
        <title>Neptunicella marina gen. nov., sp. nov., isolated from surface seawater.</title>
        <authorList>
            <person name="Liu X."/>
            <person name="Lai Q."/>
            <person name="Du Y."/>
            <person name="Zhang X."/>
            <person name="Liu Z."/>
            <person name="Sun F."/>
            <person name="Shao Z."/>
        </authorList>
    </citation>
    <scope>NUCLEOTIDE SEQUENCE</scope>
    <source>
        <strain evidence="2">S27-2</strain>
    </source>
</reference>
<gene>
    <name evidence="2" type="ORF">H8B19_01815</name>
</gene>
<reference evidence="2" key="2">
    <citation type="submission" date="2020-08" db="EMBL/GenBank/DDBJ databases">
        <authorList>
            <person name="Lai Q."/>
        </authorList>
    </citation>
    <scope>NUCLEOTIDE SEQUENCE</scope>
    <source>
        <strain evidence="2">S27-2</strain>
    </source>
</reference>
<sequence length="153" mass="17784">MRNIDRLMQEYSESHQNPTNKKIHNIAVPAIYFVTVALLYCIPVLPIMEKYDFTFAHVAIIPVLFYYFKLSGPVGAAMTALSILVFWGIKWLEYMDVSVWQFSLILFVVMWILQFIGHAIEGKKPSFFKDVQFLLIGPVWVISGFLKKLNIQY</sequence>
<accession>A0A8J6INX5</accession>
<organism evidence="2 3">
    <name type="scientific">Neptunicella marina</name>
    <dbReference type="NCBI Taxonomy" id="2125989"/>
    <lineage>
        <taxon>Bacteria</taxon>
        <taxon>Pseudomonadati</taxon>
        <taxon>Pseudomonadota</taxon>
        <taxon>Gammaproteobacteria</taxon>
        <taxon>Alteromonadales</taxon>
        <taxon>Alteromonadaceae</taxon>
        <taxon>Neptunicella</taxon>
    </lineage>
</organism>
<dbReference type="PANTHER" id="PTHR28026:SF9">
    <property type="entry name" value="2-HYDROXY-PALMITIC ACID DIOXYGENASE MPO1"/>
    <property type="match status" value="1"/>
</dbReference>
<dbReference type="GO" id="GO:0046521">
    <property type="term" value="P:sphingoid catabolic process"/>
    <property type="evidence" value="ECO:0007669"/>
    <property type="project" value="TreeGrafter"/>
</dbReference>
<keyword evidence="3" id="KW-1185">Reference proteome</keyword>
<proteinExistence type="predicted"/>
<feature type="transmembrane region" description="Helical" evidence="1">
    <location>
        <begin position="98"/>
        <end position="120"/>
    </location>
</feature>
<keyword evidence="1" id="KW-0472">Membrane</keyword>
<keyword evidence="1" id="KW-1133">Transmembrane helix</keyword>
<name>A0A8J6INX5_9ALTE</name>
<keyword evidence="1" id="KW-0812">Transmembrane</keyword>
<protein>
    <submittedName>
        <fullName evidence="2">DUF962 domain-containing protein</fullName>
    </submittedName>
</protein>
<evidence type="ECO:0000313" key="3">
    <source>
        <dbReference type="Proteomes" id="UP000601768"/>
    </source>
</evidence>
<comment type="caution">
    <text evidence="2">The sequence shown here is derived from an EMBL/GenBank/DDBJ whole genome shotgun (WGS) entry which is preliminary data.</text>
</comment>
<dbReference type="Pfam" id="PF06127">
    <property type="entry name" value="Mpo1-like"/>
    <property type="match status" value="1"/>
</dbReference>
<dbReference type="Proteomes" id="UP000601768">
    <property type="component" value="Unassembled WGS sequence"/>
</dbReference>
<dbReference type="RefSeq" id="WP_186505185.1">
    <property type="nucleotide sequence ID" value="NZ_JACNEP010000001.1"/>
</dbReference>
<dbReference type="EMBL" id="JACNEP010000001">
    <property type="protein sequence ID" value="MBC3764596.1"/>
    <property type="molecule type" value="Genomic_DNA"/>
</dbReference>
<dbReference type="PANTHER" id="PTHR28026">
    <property type="entry name" value="DUF962 DOMAIN PROTEIN (AFU_ORTHOLOGUE AFUA_8G05310)"/>
    <property type="match status" value="1"/>
</dbReference>
<feature type="transmembrane region" description="Helical" evidence="1">
    <location>
        <begin position="26"/>
        <end position="45"/>
    </location>
</feature>
<evidence type="ECO:0000256" key="1">
    <source>
        <dbReference type="SAM" id="Phobius"/>
    </source>
</evidence>